<keyword evidence="4" id="KW-0378">Hydrolase</keyword>
<dbReference type="OrthoDB" id="1735038at2759"/>
<keyword evidence="7" id="KW-1185">Reference proteome</keyword>
<evidence type="ECO:0000313" key="7">
    <source>
        <dbReference type="Proteomes" id="UP000024635"/>
    </source>
</evidence>
<keyword evidence="2" id="KW-0645">Protease</keyword>
<reference evidence="7" key="1">
    <citation type="journal article" date="2015" name="Nat. Genet.">
        <title>The genome and transcriptome of the zoonotic hookworm Ancylostoma ceylanicum identify infection-specific gene families.</title>
        <authorList>
            <person name="Schwarz E.M."/>
            <person name="Hu Y."/>
            <person name="Antoshechkin I."/>
            <person name="Miller M.M."/>
            <person name="Sternberg P.W."/>
            <person name="Aroian R.V."/>
        </authorList>
    </citation>
    <scope>NUCLEOTIDE SEQUENCE</scope>
    <source>
        <strain evidence="7">HY135</strain>
    </source>
</reference>
<dbReference type="PANTHER" id="PTHR11010">
    <property type="entry name" value="PROTEASE S28 PRO-X CARBOXYPEPTIDASE-RELATED"/>
    <property type="match status" value="1"/>
</dbReference>
<evidence type="ECO:0000256" key="1">
    <source>
        <dbReference type="ARBA" id="ARBA00011079"/>
    </source>
</evidence>
<dbReference type="PANTHER" id="PTHR11010:SF117">
    <property type="entry name" value="SERINE PROTEASE 16"/>
    <property type="match status" value="1"/>
</dbReference>
<sequence length="780" mass="89427">MQNQSVKNLRYLSSRQALKDIAYFIEKMNTQYNLKGARWITFGGSYAGALSLWFRQQYPHLVAGAVGSSAPLDAEFDFWGYLEVVEDALRNHSSACAENVRKGFEKMTYLMKTREGRDQLSKIFVLKAPLADLELSYNDIQYFFMVLYENFQMATQYNEVNVNPFNNAFGIKHVCDIMTKGNDDSIKKIQAVNVYMADLHGGFKHTDNSYDDMIKYLRREEFDGENFDSGARSWTWQTCTEFGYYQTTDGGPKGIFGDVTPLSVFVNMCTDVFGKKFNANYIEAAVRATQRHYGSAEDFDATNVVIPNGSVDPWHRLGKLVSYYNSVVTYLIEGTAHCAEMSPPGPNDKPGLKTVREIIRENIAKWLTEPRSQSTVLKTKPVMKTVMPRARTTYPKQEEETAEKPILQSQMKFPPWTRHRRMFFGRPPQGFVQPPKTVTEEEIEPQFITQPFDHFNSRDQRTFRQKYYMNDEWAKPDGPMFLLIGGEAPLDSQWVKGFGFFHQVLAEKIGATVFALEHRYYGDSVVGGTATDPNPDLTYLSSLQAIYDVAHFIRTMDAKMNRRSKWITFGGSYAGCLSLWLRQGFPELVRGAVASSAPVEVKLDFYEYLEVTERSLRRYQPICAENTAKGFDLLHKLSLTKSGRKKLSDTFTLRPPWNESSIVSDVDIQFFFNAIKNVYQAMVQTGYRHEVCRFLANETNPVLHNMAKLNERIIQYWTGRRFNGTDNSYTDAVEFYKVAQKHGPQAASARLWFWQTCTEFGYYQSTDTGYNAFGSPTPLR</sequence>
<dbReference type="FunFam" id="1.20.120.980:FF:000003">
    <property type="entry name" value="Serine protease 16"/>
    <property type="match status" value="1"/>
</dbReference>
<dbReference type="Gene3D" id="1.20.120.980">
    <property type="entry name" value="Serine carboxypeptidase S28, SKS domain"/>
    <property type="match status" value="2"/>
</dbReference>
<dbReference type="InterPro" id="IPR008758">
    <property type="entry name" value="Peptidase_S28"/>
</dbReference>
<dbReference type="SUPFAM" id="SSF53474">
    <property type="entry name" value="alpha/beta-Hydrolases"/>
    <property type="match status" value="2"/>
</dbReference>
<dbReference type="AlphaFoldDB" id="A0A016SWB4"/>
<proteinExistence type="inferred from homology"/>
<dbReference type="Proteomes" id="UP000024635">
    <property type="component" value="Unassembled WGS sequence"/>
</dbReference>
<evidence type="ECO:0000256" key="4">
    <source>
        <dbReference type="ARBA" id="ARBA00022801"/>
    </source>
</evidence>
<dbReference type="EMBL" id="JARK01001503">
    <property type="protein sequence ID" value="EYB94800.1"/>
    <property type="molecule type" value="Genomic_DNA"/>
</dbReference>
<dbReference type="GO" id="GO:0006508">
    <property type="term" value="P:proteolysis"/>
    <property type="evidence" value="ECO:0007669"/>
    <property type="project" value="UniProtKB-KW"/>
</dbReference>
<comment type="similarity">
    <text evidence="1">Belongs to the peptidase S28 family.</text>
</comment>
<evidence type="ECO:0000256" key="5">
    <source>
        <dbReference type="ARBA" id="ARBA00023180"/>
    </source>
</evidence>
<evidence type="ECO:0000256" key="2">
    <source>
        <dbReference type="ARBA" id="ARBA00022670"/>
    </source>
</evidence>
<evidence type="ECO:0008006" key="8">
    <source>
        <dbReference type="Google" id="ProtNLM"/>
    </source>
</evidence>
<protein>
    <recommendedName>
        <fullName evidence="8">Serine carboxypeptidase S28</fullName>
    </recommendedName>
</protein>
<dbReference type="InterPro" id="IPR029058">
    <property type="entry name" value="AB_hydrolase_fold"/>
</dbReference>
<gene>
    <name evidence="6" type="primary">Acey_s0167.g133</name>
    <name evidence="6" type="ORF">Y032_0167g133</name>
</gene>
<dbReference type="Pfam" id="PF05577">
    <property type="entry name" value="Peptidase_S28"/>
    <property type="match status" value="2"/>
</dbReference>
<name>A0A016SWB4_9BILA</name>
<dbReference type="GO" id="GO:0008239">
    <property type="term" value="F:dipeptidyl-peptidase activity"/>
    <property type="evidence" value="ECO:0007669"/>
    <property type="project" value="TreeGrafter"/>
</dbReference>
<comment type="caution">
    <text evidence="6">The sequence shown here is derived from an EMBL/GenBank/DDBJ whole genome shotgun (WGS) entry which is preliminary data.</text>
</comment>
<dbReference type="GO" id="GO:0070008">
    <property type="term" value="F:serine-type exopeptidase activity"/>
    <property type="evidence" value="ECO:0007669"/>
    <property type="project" value="InterPro"/>
</dbReference>
<evidence type="ECO:0000256" key="3">
    <source>
        <dbReference type="ARBA" id="ARBA00022729"/>
    </source>
</evidence>
<keyword evidence="5" id="KW-0325">Glycoprotein</keyword>
<evidence type="ECO:0000313" key="6">
    <source>
        <dbReference type="EMBL" id="EYB94800.1"/>
    </source>
</evidence>
<accession>A0A016SWB4</accession>
<dbReference type="InterPro" id="IPR042269">
    <property type="entry name" value="Ser_carbopepase_S28_SKS"/>
</dbReference>
<organism evidence="6 7">
    <name type="scientific">Ancylostoma ceylanicum</name>
    <dbReference type="NCBI Taxonomy" id="53326"/>
    <lineage>
        <taxon>Eukaryota</taxon>
        <taxon>Metazoa</taxon>
        <taxon>Ecdysozoa</taxon>
        <taxon>Nematoda</taxon>
        <taxon>Chromadorea</taxon>
        <taxon>Rhabditida</taxon>
        <taxon>Rhabditina</taxon>
        <taxon>Rhabditomorpha</taxon>
        <taxon>Strongyloidea</taxon>
        <taxon>Ancylostomatidae</taxon>
        <taxon>Ancylostomatinae</taxon>
        <taxon>Ancylostoma</taxon>
    </lineage>
</organism>
<dbReference type="Gene3D" id="3.40.50.1820">
    <property type="entry name" value="alpha/beta hydrolase"/>
    <property type="match status" value="2"/>
</dbReference>
<keyword evidence="3" id="KW-0732">Signal</keyword>